<organism evidence="6 7">
    <name type="scientific">Anaerospora hongkongensis</name>
    <dbReference type="NCBI Taxonomy" id="244830"/>
    <lineage>
        <taxon>Bacteria</taxon>
        <taxon>Bacillati</taxon>
        <taxon>Bacillota</taxon>
        <taxon>Negativicutes</taxon>
        <taxon>Selenomonadales</taxon>
        <taxon>Sporomusaceae</taxon>
        <taxon>Anaerospora</taxon>
    </lineage>
</organism>
<keyword evidence="7" id="KW-1185">Reference proteome</keyword>
<dbReference type="GO" id="GO:0070403">
    <property type="term" value="F:NAD+ binding"/>
    <property type="evidence" value="ECO:0007669"/>
    <property type="project" value="InterPro"/>
</dbReference>
<evidence type="ECO:0000313" key="6">
    <source>
        <dbReference type="EMBL" id="TCL39926.1"/>
    </source>
</evidence>
<dbReference type="Pfam" id="PF02146">
    <property type="entry name" value="SIR2"/>
    <property type="match status" value="1"/>
</dbReference>
<dbReference type="EC" id="2.3.1.286" evidence="1"/>
<dbReference type="PANTHER" id="PTHR11085">
    <property type="entry name" value="NAD-DEPENDENT PROTEIN DEACYLASE SIRTUIN-5, MITOCHONDRIAL-RELATED"/>
    <property type="match status" value="1"/>
</dbReference>
<dbReference type="AlphaFoldDB" id="A0A4R1Q5U1"/>
<evidence type="ECO:0000256" key="3">
    <source>
        <dbReference type="ARBA" id="ARBA00023027"/>
    </source>
</evidence>
<comment type="caution">
    <text evidence="6">The sequence shown here is derived from an EMBL/GenBank/DDBJ whole genome shotgun (WGS) entry which is preliminary data.</text>
</comment>
<comment type="caution">
    <text evidence="4">Lacks conserved residue(s) required for the propagation of feature annotation.</text>
</comment>
<dbReference type="InterPro" id="IPR050134">
    <property type="entry name" value="NAD-dep_sirtuin_deacylases"/>
</dbReference>
<dbReference type="EMBL" id="SLUI01000001">
    <property type="protein sequence ID" value="TCL39926.1"/>
    <property type="molecule type" value="Genomic_DNA"/>
</dbReference>
<dbReference type="GO" id="GO:0017136">
    <property type="term" value="F:histone deacetylase activity, NAD-dependent"/>
    <property type="evidence" value="ECO:0007669"/>
    <property type="project" value="TreeGrafter"/>
</dbReference>
<dbReference type="InterPro" id="IPR029035">
    <property type="entry name" value="DHS-like_NAD/FAD-binding_dom"/>
</dbReference>
<evidence type="ECO:0000256" key="4">
    <source>
        <dbReference type="PROSITE-ProRule" id="PRU00236"/>
    </source>
</evidence>
<sequence length="77" mass="8551">MNKDRNNISMNKLAEIAAAWAKAKQVVVFTGAGMSTESGLPDFRSAQGLWKVHPESLATLEALKWQPDEFYFFSSGE</sequence>
<proteinExistence type="predicted"/>
<evidence type="ECO:0000259" key="5">
    <source>
        <dbReference type="PROSITE" id="PS50305"/>
    </source>
</evidence>
<dbReference type="PROSITE" id="PS50305">
    <property type="entry name" value="SIRTUIN"/>
    <property type="match status" value="1"/>
</dbReference>
<feature type="domain" description="Deacetylase sirtuin-type" evidence="5">
    <location>
        <begin position="6"/>
        <end position="77"/>
    </location>
</feature>
<dbReference type="RefSeq" id="WP_207900618.1">
    <property type="nucleotide sequence ID" value="NZ_SLUI01000001.1"/>
</dbReference>
<dbReference type="InterPro" id="IPR003000">
    <property type="entry name" value="Sirtuin"/>
</dbReference>
<evidence type="ECO:0000256" key="2">
    <source>
        <dbReference type="ARBA" id="ARBA00022679"/>
    </source>
</evidence>
<dbReference type="PANTHER" id="PTHR11085:SF10">
    <property type="entry name" value="NAD-DEPENDENT PROTEIN DEACYLASE SIRTUIN-5, MITOCHONDRIAL-RELATED"/>
    <property type="match status" value="1"/>
</dbReference>
<dbReference type="InterPro" id="IPR026590">
    <property type="entry name" value="Ssirtuin_cat_dom"/>
</dbReference>
<keyword evidence="2" id="KW-0808">Transferase</keyword>
<reference evidence="6 7" key="1">
    <citation type="submission" date="2019-03" db="EMBL/GenBank/DDBJ databases">
        <title>Genomic Encyclopedia of Type Strains, Phase IV (KMG-IV): sequencing the most valuable type-strain genomes for metagenomic binning, comparative biology and taxonomic classification.</title>
        <authorList>
            <person name="Goeker M."/>
        </authorList>
    </citation>
    <scope>NUCLEOTIDE SEQUENCE [LARGE SCALE GENOMIC DNA]</scope>
    <source>
        <strain evidence="6 7">DSM 15969</strain>
    </source>
</reference>
<evidence type="ECO:0000313" key="7">
    <source>
        <dbReference type="Proteomes" id="UP000295063"/>
    </source>
</evidence>
<gene>
    <name evidence="6" type="ORF">EV210_101124</name>
</gene>
<protein>
    <recommendedName>
        <fullName evidence="1">protein acetyllysine N-acetyltransferase</fullName>
        <ecNumber evidence="1">2.3.1.286</ecNumber>
    </recommendedName>
</protein>
<dbReference type="Proteomes" id="UP000295063">
    <property type="component" value="Unassembled WGS sequence"/>
</dbReference>
<dbReference type="SUPFAM" id="SSF52467">
    <property type="entry name" value="DHS-like NAD/FAD-binding domain"/>
    <property type="match status" value="1"/>
</dbReference>
<accession>A0A4R1Q5U1</accession>
<name>A0A4R1Q5U1_9FIRM</name>
<dbReference type="Gene3D" id="3.40.50.1220">
    <property type="entry name" value="TPP-binding domain"/>
    <property type="match status" value="1"/>
</dbReference>
<keyword evidence="3" id="KW-0520">NAD</keyword>
<evidence type="ECO:0000256" key="1">
    <source>
        <dbReference type="ARBA" id="ARBA00012928"/>
    </source>
</evidence>